<name>A0A346B2N4_9FIRM</name>
<dbReference type="EMBL" id="CP029462">
    <property type="protein sequence ID" value="AXL22377.1"/>
    <property type="molecule type" value="Genomic_DNA"/>
</dbReference>
<dbReference type="InterPro" id="IPR013321">
    <property type="entry name" value="Arc_rbn_hlx_hlx"/>
</dbReference>
<evidence type="ECO:0000313" key="1">
    <source>
        <dbReference type="EMBL" id="AXL22377.1"/>
    </source>
</evidence>
<dbReference type="Proteomes" id="UP000254337">
    <property type="component" value="Chromosome"/>
</dbReference>
<sequence length="66" mass="7524">MDEQLRKEAAAIFARMGLSEEEAVALFYKRTVEAGKMPFGPASEGPAKARQKKKRMNERFAEWDAF</sequence>
<dbReference type="Pfam" id="PF04221">
    <property type="entry name" value="RelB"/>
    <property type="match status" value="1"/>
</dbReference>
<gene>
    <name evidence="1" type="ORF">DKB62_05835</name>
</gene>
<dbReference type="InterPro" id="IPR007337">
    <property type="entry name" value="RelB/DinJ"/>
</dbReference>
<proteinExistence type="predicted"/>
<organism evidence="1 2">
    <name type="scientific">Megasphaera stantonii</name>
    <dbReference type="NCBI Taxonomy" id="2144175"/>
    <lineage>
        <taxon>Bacteria</taxon>
        <taxon>Bacillati</taxon>
        <taxon>Bacillota</taxon>
        <taxon>Negativicutes</taxon>
        <taxon>Veillonellales</taxon>
        <taxon>Veillonellaceae</taxon>
        <taxon>Megasphaera</taxon>
    </lineage>
</organism>
<dbReference type="AlphaFoldDB" id="A0A346B2N4"/>
<dbReference type="GO" id="GO:0006355">
    <property type="term" value="P:regulation of DNA-templated transcription"/>
    <property type="evidence" value="ECO:0007669"/>
    <property type="project" value="InterPro"/>
</dbReference>
<dbReference type="OrthoDB" id="1624628at2"/>
<protein>
    <submittedName>
        <fullName evidence="1">Toxin-antitoxin system antitoxin subunit</fullName>
    </submittedName>
</protein>
<dbReference type="KEGG" id="meg:DKB62_05835"/>
<evidence type="ECO:0000313" key="2">
    <source>
        <dbReference type="Proteomes" id="UP000254337"/>
    </source>
</evidence>
<keyword evidence="2" id="KW-1185">Reference proteome</keyword>
<dbReference type="Gene3D" id="1.10.1220.10">
    <property type="entry name" value="Met repressor-like"/>
    <property type="match status" value="1"/>
</dbReference>
<reference evidence="1 2" key="1">
    <citation type="submission" date="2018-05" db="EMBL/GenBank/DDBJ databases">
        <title>Complete genome sequence of Megasphaera sp. AJH120T, isolated from the ceca of a chicken.</title>
        <authorList>
            <person name="Maki J."/>
            <person name="Looft T."/>
        </authorList>
    </citation>
    <scope>NUCLEOTIDE SEQUENCE [LARGE SCALE GENOMIC DNA]</scope>
    <source>
        <strain evidence="1 2">AJH120</strain>
    </source>
</reference>
<accession>A0A346B2N4</accession>